<evidence type="ECO:0000256" key="1">
    <source>
        <dbReference type="ARBA" id="ARBA00022630"/>
    </source>
</evidence>
<dbReference type="Proteomes" id="UP000002968">
    <property type="component" value="Unassembled WGS sequence"/>
</dbReference>
<dbReference type="Gene3D" id="3.50.50.60">
    <property type="entry name" value="FAD/NAD(P)-binding domain"/>
    <property type="match status" value="1"/>
</dbReference>
<reference evidence="6" key="1">
    <citation type="submission" date="2009-02" db="EMBL/GenBank/DDBJ databases">
        <title>Annotation of Streptomyces griseoflavus strain Tu4000.</title>
        <authorList>
            <consortium name="The Broad Institute Genome Sequencing Platform"/>
            <consortium name="Broad Institute Microbial Sequencing Center"/>
            <person name="Fischbach M."/>
            <person name="Godfrey P."/>
            <person name="Ward D."/>
            <person name="Young S."/>
            <person name="Zeng Q."/>
            <person name="Koehrsen M."/>
            <person name="Alvarado L."/>
            <person name="Berlin A.M."/>
            <person name="Bochicchio J."/>
            <person name="Borenstein D."/>
            <person name="Chapman S.B."/>
            <person name="Chen Z."/>
            <person name="Engels R."/>
            <person name="Freedman E."/>
            <person name="Gellesch M."/>
            <person name="Goldberg J."/>
            <person name="Griggs A."/>
            <person name="Gujja S."/>
            <person name="Heilman E.R."/>
            <person name="Heiman D.I."/>
            <person name="Hepburn T.A."/>
            <person name="Howarth C."/>
            <person name="Jen D."/>
            <person name="Larson L."/>
            <person name="Lewis B."/>
            <person name="Mehta T."/>
            <person name="Park D."/>
            <person name="Pearson M."/>
            <person name="Richards J."/>
            <person name="Roberts A."/>
            <person name="Saif S."/>
            <person name="Shea T.D."/>
            <person name="Shenoy N."/>
            <person name="Sisk P."/>
            <person name="Stolte C."/>
            <person name="Sykes S.N."/>
            <person name="Thomson T."/>
            <person name="Walk T."/>
            <person name="White J."/>
            <person name="Yandava C."/>
            <person name="Straight P."/>
            <person name="Clardy J."/>
            <person name="Hung D."/>
            <person name="Kolter R."/>
            <person name="Mekalanos J."/>
            <person name="Walker S."/>
            <person name="Walsh C.T."/>
            <person name="Wieland-Brown L.C."/>
            <person name="Haas B."/>
            <person name="Nusbaum C."/>
            <person name="Birren B."/>
        </authorList>
    </citation>
    <scope>NUCLEOTIDE SEQUENCE [LARGE SCALE GENOMIC DNA]</scope>
    <source>
        <strain evidence="6">Tu4000</strain>
    </source>
</reference>
<dbReference type="InterPro" id="IPR036188">
    <property type="entry name" value="FAD/NAD-bd_sf"/>
</dbReference>
<feature type="region of interest" description="Disordered" evidence="5">
    <location>
        <begin position="118"/>
        <end position="137"/>
    </location>
</feature>
<accession>D9XLZ1</accession>
<keyword evidence="4 6" id="KW-0503">Monooxygenase</keyword>
<evidence type="ECO:0000256" key="4">
    <source>
        <dbReference type="ARBA" id="ARBA00023033"/>
    </source>
</evidence>
<dbReference type="AlphaFoldDB" id="D9XLZ1"/>
<dbReference type="STRING" id="467200.SSRG_00177"/>
<evidence type="ECO:0000313" key="6">
    <source>
        <dbReference type="EMBL" id="EFL37373.1"/>
    </source>
</evidence>
<sequence>MGDRANPEIDGGQLRNLLLGTLDAEWGRGVKRVPGSGDGVLVLFKDGRQETFDLVVGADGAWSRVRPAVSSVAPHYPGITLIETSLDDADTWHPNLARLIGDGSTAVYGVNLALVAQRNSGGHGEEHDRRSGTPREP</sequence>
<evidence type="ECO:0000256" key="2">
    <source>
        <dbReference type="ARBA" id="ARBA00022827"/>
    </source>
</evidence>
<keyword evidence="3" id="KW-0560">Oxidoreductase</keyword>
<keyword evidence="1" id="KW-0285">Flavoprotein</keyword>
<evidence type="ECO:0000313" key="7">
    <source>
        <dbReference type="Proteomes" id="UP000002968"/>
    </source>
</evidence>
<name>D9XLZ1_9ACTN</name>
<gene>
    <name evidence="6" type="ORF">SSRG_00177</name>
</gene>
<organism evidence="6 7">
    <name type="scientific">Streptomyces griseoflavus Tu4000</name>
    <dbReference type="NCBI Taxonomy" id="467200"/>
    <lineage>
        <taxon>Bacteria</taxon>
        <taxon>Bacillati</taxon>
        <taxon>Actinomycetota</taxon>
        <taxon>Actinomycetes</taxon>
        <taxon>Kitasatosporales</taxon>
        <taxon>Streptomycetaceae</taxon>
        <taxon>Streptomyces</taxon>
    </lineage>
</organism>
<dbReference type="EMBL" id="GG657758">
    <property type="protein sequence ID" value="EFL37373.1"/>
    <property type="molecule type" value="Genomic_DNA"/>
</dbReference>
<evidence type="ECO:0000256" key="3">
    <source>
        <dbReference type="ARBA" id="ARBA00023002"/>
    </source>
</evidence>
<keyword evidence="7" id="KW-1185">Reference proteome</keyword>
<dbReference type="eggNOG" id="COG0654">
    <property type="taxonomic scope" value="Bacteria"/>
</dbReference>
<keyword evidence="2" id="KW-0274">FAD</keyword>
<dbReference type="SUPFAM" id="SSF51905">
    <property type="entry name" value="FAD/NAD(P)-binding domain"/>
    <property type="match status" value="1"/>
</dbReference>
<dbReference type="PANTHER" id="PTHR46972:SF1">
    <property type="entry name" value="FAD DEPENDENT OXIDOREDUCTASE DOMAIN-CONTAINING PROTEIN"/>
    <property type="match status" value="1"/>
</dbReference>
<dbReference type="GO" id="GO:0004497">
    <property type="term" value="F:monooxygenase activity"/>
    <property type="evidence" value="ECO:0007669"/>
    <property type="project" value="UniProtKB-KW"/>
</dbReference>
<proteinExistence type="predicted"/>
<protein>
    <submittedName>
        <fullName evidence="6">Monooxygenase</fullName>
    </submittedName>
</protein>
<dbReference type="HOGENOM" id="CLU_1864016_0_0_11"/>
<feature type="compositionally biased region" description="Basic and acidic residues" evidence="5">
    <location>
        <begin position="123"/>
        <end position="137"/>
    </location>
</feature>
<evidence type="ECO:0000256" key="5">
    <source>
        <dbReference type="SAM" id="MobiDB-lite"/>
    </source>
</evidence>
<dbReference type="PANTHER" id="PTHR46972">
    <property type="entry name" value="MONOOXYGENASE ASQM-RELATED"/>
    <property type="match status" value="1"/>
</dbReference>